<organism evidence="4 5">
    <name type="scientific">Didymosphaeria variabile</name>
    <dbReference type="NCBI Taxonomy" id="1932322"/>
    <lineage>
        <taxon>Eukaryota</taxon>
        <taxon>Fungi</taxon>
        <taxon>Dikarya</taxon>
        <taxon>Ascomycota</taxon>
        <taxon>Pezizomycotina</taxon>
        <taxon>Dothideomycetes</taxon>
        <taxon>Pleosporomycetidae</taxon>
        <taxon>Pleosporales</taxon>
        <taxon>Massarineae</taxon>
        <taxon>Didymosphaeriaceae</taxon>
        <taxon>Didymosphaeria</taxon>
    </lineage>
</organism>
<feature type="region of interest" description="Disordered" evidence="1">
    <location>
        <begin position="429"/>
        <end position="455"/>
    </location>
</feature>
<keyword evidence="5" id="KW-1185">Reference proteome</keyword>
<keyword evidence="2" id="KW-0732">Signal</keyword>
<dbReference type="InterPro" id="IPR018535">
    <property type="entry name" value="DUF1996"/>
</dbReference>
<dbReference type="Proteomes" id="UP001140513">
    <property type="component" value="Unassembled WGS sequence"/>
</dbReference>
<dbReference type="Pfam" id="PF09362">
    <property type="entry name" value="DUF1996"/>
    <property type="match status" value="1"/>
</dbReference>
<dbReference type="OrthoDB" id="74764at2759"/>
<dbReference type="EMBL" id="JAPEUX010000003">
    <property type="protein sequence ID" value="KAJ4356347.1"/>
    <property type="molecule type" value="Genomic_DNA"/>
</dbReference>
<sequence>MHSNLFAVTAALAATASAFDCNGPYFSFYNRHGPAMSSQRLDPALFPGQQSPHMHDFDGGNALSADVSYESLQGSDCTTARIKPDKSLYWRPALYWNGNGTGMYPVPNSFLKVYYKFGDNDNAKAKNISEFPEDFAMMAGDPFKRSEDEKNEAGIDWTCIGEDYSRITAKGFPTGFTSCGQGLTTQLTFPACWNGKTIDPKNPNAHMAYPTAGGAGIDACPEGFQAARFPSIFIEFWWDVKAFDGQYSANDNPWVLAQGDPTGHGFHADFRNGWAKGVLAKATSDDGYCNCGCGCGDDQMRECFGAENVNDDADISTCAAKSAFADEAGVVEELPGCNPLQAGPGEATVVSGPDCTAAAAPGAGNATSAVASATSAAASVVSSAASEAISAVSSLVATVKEVESTAIPVSSAGPESTVLPTNATTLVSKSRHNHHHYHTTVPGDASEALPADAESNERTNAATVTVTPPPVTVTVTASAASQNSGYVVDRRRGRYN</sequence>
<accession>A0A9W8XQB4</accession>
<dbReference type="PANTHER" id="PTHR43662">
    <property type="match status" value="1"/>
</dbReference>
<dbReference type="PANTHER" id="PTHR43662:SF5">
    <property type="entry name" value="DUF1996 DOMAIN-CONTAINING PROTEIN"/>
    <property type="match status" value="1"/>
</dbReference>
<comment type="caution">
    <text evidence="4">The sequence shown here is derived from an EMBL/GenBank/DDBJ whole genome shotgun (WGS) entry which is preliminary data.</text>
</comment>
<feature type="signal peptide" evidence="2">
    <location>
        <begin position="1"/>
        <end position="18"/>
    </location>
</feature>
<reference evidence="4" key="1">
    <citation type="submission" date="2022-10" db="EMBL/GenBank/DDBJ databases">
        <title>Tapping the CABI collections for fungal endophytes: first genome assemblies for Collariella, Neodidymelliopsis, Ascochyta clinopodiicola, Didymella pomorum, Didymosphaeria variabile, Neocosmospora piperis and Neocucurbitaria cava.</title>
        <authorList>
            <person name="Hill R."/>
        </authorList>
    </citation>
    <scope>NUCLEOTIDE SEQUENCE</scope>
    <source>
        <strain evidence="4">IMI 356815</strain>
    </source>
</reference>
<evidence type="ECO:0000259" key="3">
    <source>
        <dbReference type="Pfam" id="PF09362"/>
    </source>
</evidence>
<evidence type="ECO:0000313" key="4">
    <source>
        <dbReference type="EMBL" id="KAJ4356347.1"/>
    </source>
</evidence>
<feature type="compositionally biased region" description="Basic residues" evidence="1">
    <location>
        <begin position="429"/>
        <end position="438"/>
    </location>
</feature>
<gene>
    <name evidence="4" type="ORF">N0V89_004379</name>
</gene>
<evidence type="ECO:0000313" key="5">
    <source>
        <dbReference type="Proteomes" id="UP001140513"/>
    </source>
</evidence>
<protein>
    <recommendedName>
        <fullName evidence="3">DUF1996 domain-containing protein</fullName>
    </recommendedName>
</protein>
<dbReference type="AlphaFoldDB" id="A0A9W8XQB4"/>
<dbReference type="GeneID" id="80907909"/>
<dbReference type="RefSeq" id="XP_056073473.1">
    <property type="nucleotide sequence ID" value="XM_056213165.1"/>
</dbReference>
<evidence type="ECO:0000256" key="1">
    <source>
        <dbReference type="SAM" id="MobiDB-lite"/>
    </source>
</evidence>
<feature type="domain" description="DUF1996" evidence="3">
    <location>
        <begin position="42"/>
        <end position="274"/>
    </location>
</feature>
<feature type="chain" id="PRO_5040802492" description="DUF1996 domain-containing protein" evidence="2">
    <location>
        <begin position="19"/>
        <end position="496"/>
    </location>
</feature>
<evidence type="ECO:0000256" key="2">
    <source>
        <dbReference type="SAM" id="SignalP"/>
    </source>
</evidence>
<name>A0A9W8XQB4_9PLEO</name>
<proteinExistence type="predicted"/>